<keyword evidence="3" id="KW-1185">Reference proteome</keyword>
<evidence type="ECO:0000313" key="2">
    <source>
        <dbReference type="EMBL" id="MDQ8209760.1"/>
    </source>
</evidence>
<keyword evidence="1" id="KW-1133">Transmembrane helix</keyword>
<keyword evidence="1" id="KW-0812">Transmembrane</keyword>
<accession>A0ABU1B023</accession>
<feature type="transmembrane region" description="Helical" evidence="1">
    <location>
        <begin position="131"/>
        <end position="148"/>
    </location>
</feature>
<sequence length="174" mass="19378">MMLIPGAMALFYGIGLLKEVTKERIKGSVGALAIFGAFWAAVYVEKFLLPENSNMLSLLIALAIIVPLYVFISKRLYYSEQLEVSGRGEFIGKGILTLIAWMIWLSLSEFVREYAPVKEGYTHIKEEPWDTLGFIAPIIIAWAFYKIASKALTKSKVDQGGIVNDITAPPPCRD</sequence>
<comment type="caution">
    <text evidence="2">The sequence shown here is derived from an EMBL/GenBank/DDBJ whole genome shotgun (WGS) entry which is preliminary data.</text>
</comment>
<evidence type="ECO:0000313" key="3">
    <source>
        <dbReference type="Proteomes" id="UP001225316"/>
    </source>
</evidence>
<name>A0ABU1B023_9BACT</name>
<protein>
    <recommendedName>
        <fullName evidence="4">C4-dicarboxylate ABC transporter</fullName>
    </recommendedName>
</protein>
<dbReference type="EMBL" id="JARXHW010000149">
    <property type="protein sequence ID" value="MDQ8209760.1"/>
    <property type="molecule type" value="Genomic_DNA"/>
</dbReference>
<reference evidence="2 3" key="1">
    <citation type="submission" date="2023-04" db="EMBL/GenBank/DDBJ databases">
        <title>A novel bacteria isolated from coastal sediment.</title>
        <authorList>
            <person name="Liu X.-J."/>
            <person name="Du Z.-J."/>
        </authorList>
    </citation>
    <scope>NUCLEOTIDE SEQUENCE [LARGE SCALE GENOMIC DNA]</scope>
    <source>
        <strain evidence="2 3">SDUM461003</strain>
    </source>
</reference>
<gene>
    <name evidence="2" type="ORF">QEH52_19735</name>
</gene>
<evidence type="ECO:0000256" key="1">
    <source>
        <dbReference type="SAM" id="Phobius"/>
    </source>
</evidence>
<feature type="transmembrane region" description="Helical" evidence="1">
    <location>
        <begin position="27"/>
        <end position="44"/>
    </location>
</feature>
<dbReference type="Proteomes" id="UP001225316">
    <property type="component" value="Unassembled WGS sequence"/>
</dbReference>
<dbReference type="RefSeq" id="WP_308952678.1">
    <property type="nucleotide sequence ID" value="NZ_JARXHW010000149.1"/>
</dbReference>
<evidence type="ECO:0008006" key="4">
    <source>
        <dbReference type="Google" id="ProtNLM"/>
    </source>
</evidence>
<keyword evidence="1" id="KW-0472">Membrane</keyword>
<feature type="transmembrane region" description="Helical" evidence="1">
    <location>
        <begin position="56"/>
        <end position="78"/>
    </location>
</feature>
<feature type="transmembrane region" description="Helical" evidence="1">
    <location>
        <begin position="90"/>
        <end position="111"/>
    </location>
</feature>
<organism evidence="2 3">
    <name type="scientific">Thalassobacterium maritimum</name>
    <dbReference type="NCBI Taxonomy" id="3041265"/>
    <lineage>
        <taxon>Bacteria</taxon>
        <taxon>Pseudomonadati</taxon>
        <taxon>Verrucomicrobiota</taxon>
        <taxon>Opitutia</taxon>
        <taxon>Puniceicoccales</taxon>
        <taxon>Coraliomargaritaceae</taxon>
        <taxon>Thalassobacterium</taxon>
    </lineage>
</organism>
<proteinExistence type="predicted"/>